<dbReference type="GeneTree" id="ENSGT00940000164364"/>
<feature type="compositionally biased region" description="Polar residues" evidence="1">
    <location>
        <begin position="138"/>
        <end position="150"/>
    </location>
</feature>
<reference evidence="2" key="3">
    <citation type="submission" date="2025-09" db="UniProtKB">
        <authorList>
            <consortium name="Ensembl"/>
        </authorList>
    </citation>
    <scope>IDENTIFICATION</scope>
</reference>
<dbReference type="Bgee" id="ENSMFAG00000039850">
    <property type="expression patterns" value="Expressed in multicellular organism"/>
</dbReference>
<evidence type="ECO:0000256" key="1">
    <source>
        <dbReference type="SAM" id="MobiDB-lite"/>
    </source>
</evidence>
<name>A0A2K5WYI7_MACFA</name>
<proteinExistence type="predicted"/>
<dbReference type="AlphaFoldDB" id="A0A2K5WYI7"/>
<dbReference type="VEuPathDB" id="HostDB:ENSMFAG00000039850"/>
<dbReference type="Proteomes" id="UP000233100">
    <property type="component" value="Chromosome 11"/>
</dbReference>
<dbReference type="Ensembl" id="ENSMFAT00000016456.2">
    <property type="protein sequence ID" value="ENSMFAP00000042176.2"/>
    <property type="gene ID" value="ENSMFAG00000039850.2"/>
</dbReference>
<organism evidence="2 3">
    <name type="scientific">Macaca fascicularis</name>
    <name type="common">Crab-eating macaque</name>
    <name type="synonym">Cynomolgus monkey</name>
    <dbReference type="NCBI Taxonomy" id="9541"/>
    <lineage>
        <taxon>Eukaryota</taxon>
        <taxon>Metazoa</taxon>
        <taxon>Chordata</taxon>
        <taxon>Craniata</taxon>
        <taxon>Vertebrata</taxon>
        <taxon>Euteleostomi</taxon>
        <taxon>Mammalia</taxon>
        <taxon>Eutheria</taxon>
        <taxon>Euarchontoglires</taxon>
        <taxon>Primates</taxon>
        <taxon>Haplorrhini</taxon>
        <taxon>Catarrhini</taxon>
        <taxon>Cercopithecidae</taxon>
        <taxon>Cercopithecinae</taxon>
        <taxon>Macaca</taxon>
    </lineage>
</organism>
<protein>
    <submittedName>
        <fullName evidence="2">Uncharacterized protein</fullName>
    </submittedName>
</protein>
<reference evidence="2 3" key="1">
    <citation type="submission" date="2013-03" db="EMBL/GenBank/DDBJ databases">
        <authorList>
            <person name="Warren W."/>
            <person name="Wilson R.K."/>
        </authorList>
    </citation>
    <scope>NUCLEOTIDE SEQUENCE</scope>
</reference>
<evidence type="ECO:0000313" key="2">
    <source>
        <dbReference type="Ensembl" id="ENSMFAP00000042176.2"/>
    </source>
</evidence>
<keyword evidence="3" id="KW-1185">Reference proteome</keyword>
<evidence type="ECO:0000313" key="3">
    <source>
        <dbReference type="Proteomes" id="UP000233100"/>
    </source>
</evidence>
<reference evidence="2" key="2">
    <citation type="submission" date="2025-08" db="UniProtKB">
        <authorList>
            <consortium name="Ensembl"/>
        </authorList>
    </citation>
    <scope>IDENTIFICATION</scope>
</reference>
<accession>A0A2K5WYI7</accession>
<sequence>IFHSDRVSLCYPGCSRRPSLASGHSYLPSSACYHSASPQYPCSATTGLWAHRRCPSPCARKVWQPSALTCQCPWMEIPPTHPPRRWYNTTGRLGMTGSPSGASGVAYGYPVRKLWKNQGRGAEVSLNSHHQPRELSSAAPTTGSLTGYHQYHNQPIHSVSEGVDFYSELRNKGFQREASQELKEAVRSSVEEEQC</sequence>
<feature type="region of interest" description="Disordered" evidence="1">
    <location>
        <begin position="128"/>
        <end position="150"/>
    </location>
</feature>